<dbReference type="Proteomes" id="UP000261222">
    <property type="component" value="Unassembled WGS sequence"/>
</dbReference>
<feature type="compositionally biased region" description="Basic and acidic residues" evidence="7">
    <location>
        <begin position="174"/>
        <end position="186"/>
    </location>
</feature>
<dbReference type="PROSITE" id="PS01302">
    <property type="entry name" value="UPF0758"/>
    <property type="match status" value="1"/>
</dbReference>
<dbReference type="InterPro" id="IPR001405">
    <property type="entry name" value="UPF0758"/>
</dbReference>
<evidence type="ECO:0000256" key="6">
    <source>
        <dbReference type="ARBA" id="ARBA00023049"/>
    </source>
</evidence>
<evidence type="ECO:0000256" key="1">
    <source>
        <dbReference type="ARBA" id="ARBA00010243"/>
    </source>
</evidence>
<dbReference type="PROSITE" id="PS50249">
    <property type="entry name" value="MPN"/>
    <property type="match status" value="1"/>
</dbReference>
<keyword evidence="5" id="KW-0862">Zinc</keyword>
<evidence type="ECO:0000256" key="5">
    <source>
        <dbReference type="ARBA" id="ARBA00022833"/>
    </source>
</evidence>
<proteinExistence type="inferred from homology"/>
<dbReference type="EMBL" id="QSUB01000012">
    <property type="protein sequence ID" value="RGN01931.1"/>
    <property type="molecule type" value="Genomic_DNA"/>
</dbReference>
<feature type="compositionally biased region" description="Basic and acidic residues" evidence="7">
    <location>
        <begin position="196"/>
        <end position="206"/>
    </location>
</feature>
<dbReference type="PANTHER" id="PTHR30471">
    <property type="entry name" value="DNA REPAIR PROTEIN RADC"/>
    <property type="match status" value="1"/>
</dbReference>
<evidence type="ECO:0000313" key="10">
    <source>
        <dbReference type="EMBL" id="RHE12425.1"/>
    </source>
</evidence>
<dbReference type="GO" id="GO:0008237">
    <property type="term" value="F:metallopeptidase activity"/>
    <property type="evidence" value="ECO:0007669"/>
    <property type="project" value="UniProtKB-KW"/>
</dbReference>
<keyword evidence="3" id="KW-0479">Metal-binding</keyword>
<keyword evidence="4" id="KW-0378">Hydrolase</keyword>
<dbReference type="Pfam" id="PF04002">
    <property type="entry name" value="RadC"/>
    <property type="match status" value="1"/>
</dbReference>
<accession>A0A3E5A1D8</accession>
<reference evidence="12 13" key="1">
    <citation type="submission" date="2018-08" db="EMBL/GenBank/DDBJ databases">
        <title>A genome reference for cultivated species of the human gut microbiota.</title>
        <authorList>
            <person name="Zou Y."/>
            <person name="Xue W."/>
            <person name="Luo G."/>
        </authorList>
    </citation>
    <scope>NUCLEOTIDE SEQUENCE [LARGE SCALE GENOMIC DNA]</scope>
    <source>
        <strain evidence="11 13">AM28-23</strain>
        <strain evidence="10 14">AM29-25AC</strain>
        <strain evidence="9 12">OM06-11AA</strain>
    </source>
</reference>
<evidence type="ECO:0000313" key="11">
    <source>
        <dbReference type="EMBL" id="RHE37575.1"/>
    </source>
</evidence>
<evidence type="ECO:0000256" key="4">
    <source>
        <dbReference type="ARBA" id="ARBA00022801"/>
    </source>
</evidence>
<dbReference type="RefSeq" id="WP_117739726.1">
    <property type="nucleotide sequence ID" value="NZ_CABJFK010000014.1"/>
</dbReference>
<evidence type="ECO:0000256" key="2">
    <source>
        <dbReference type="ARBA" id="ARBA00022670"/>
    </source>
</evidence>
<sequence length="220" mass="24974">MNQKYQLDQVSIRMVKEPPLLSKTPMDSPEAAVRVLADTFRDYDREIMGVVHLRTDNVPINMVIASMGSLNYSLAHPRELLKAAFLSNAASVMLFHNHPSGRLNPSKEDIALTAKMQKLCMLAGIPILDHIILGGNHQYFSFREKMILPLDEPVFSTNLEEIDLKVAEKEAEKYRYQKKSSSENKIHASLKKKKEKAAEQNTGRKDTKSKKKEQVQKVVL</sequence>
<dbReference type="PANTHER" id="PTHR30471:SF3">
    <property type="entry name" value="UPF0758 PROTEIN YEES-RELATED"/>
    <property type="match status" value="1"/>
</dbReference>
<evidence type="ECO:0000256" key="7">
    <source>
        <dbReference type="SAM" id="MobiDB-lite"/>
    </source>
</evidence>
<dbReference type="AlphaFoldDB" id="A0A3E5A1D8"/>
<dbReference type="Gene3D" id="3.40.140.10">
    <property type="entry name" value="Cytidine Deaminase, domain 2"/>
    <property type="match status" value="1"/>
</dbReference>
<evidence type="ECO:0000259" key="8">
    <source>
        <dbReference type="PROSITE" id="PS50249"/>
    </source>
</evidence>
<evidence type="ECO:0000256" key="3">
    <source>
        <dbReference type="ARBA" id="ARBA00022723"/>
    </source>
</evidence>
<dbReference type="InterPro" id="IPR020891">
    <property type="entry name" value="UPF0758_CS"/>
</dbReference>
<dbReference type="EMBL" id="QSKF01000014">
    <property type="protein sequence ID" value="RHE37575.1"/>
    <property type="molecule type" value="Genomic_DNA"/>
</dbReference>
<dbReference type="Proteomes" id="UP000283745">
    <property type="component" value="Unassembled WGS sequence"/>
</dbReference>
<dbReference type="SUPFAM" id="SSF102712">
    <property type="entry name" value="JAB1/MPN domain"/>
    <property type="match status" value="1"/>
</dbReference>
<gene>
    <name evidence="11" type="ORF">DW740_15030</name>
    <name evidence="10" type="ORF">DW767_08665</name>
    <name evidence="9" type="ORF">DXB81_17055</name>
</gene>
<keyword evidence="2" id="KW-0645">Protease</keyword>
<dbReference type="InterPro" id="IPR037518">
    <property type="entry name" value="MPN"/>
</dbReference>
<evidence type="ECO:0000313" key="14">
    <source>
        <dbReference type="Proteomes" id="UP000284644"/>
    </source>
</evidence>
<evidence type="ECO:0000313" key="9">
    <source>
        <dbReference type="EMBL" id="RGN01931.1"/>
    </source>
</evidence>
<organism evidence="9 12">
    <name type="scientific">Blautia obeum</name>
    <dbReference type="NCBI Taxonomy" id="40520"/>
    <lineage>
        <taxon>Bacteria</taxon>
        <taxon>Bacillati</taxon>
        <taxon>Bacillota</taxon>
        <taxon>Clostridia</taxon>
        <taxon>Lachnospirales</taxon>
        <taxon>Lachnospiraceae</taxon>
        <taxon>Blautia</taxon>
    </lineage>
</organism>
<evidence type="ECO:0000313" key="12">
    <source>
        <dbReference type="Proteomes" id="UP000261222"/>
    </source>
</evidence>
<dbReference type="GO" id="GO:0046872">
    <property type="term" value="F:metal ion binding"/>
    <property type="evidence" value="ECO:0007669"/>
    <property type="project" value="UniProtKB-KW"/>
</dbReference>
<dbReference type="CDD" id="cd08071">
    <property type="entry name" value="MPN_DUF2466"/>
    <property type="match status" value="1"/>
</dbReference>
<feature type="region of interest" description="Disordered" evidence="7">
    <location>
        <begin position="174"/>
        <end position="220"/>
    </location>
</feature>
<protein>
    <submittedName>
        <fullName evidence="9">DNA repair protein RadC</fullName>
    </submittedName>
</protein>
<feature type="domain" description="MPN" evidence="8">
    <location>
        <begin position="25"/>
        <end position="148"/>
    </location>
</feature>
<name>A0A3E5A1D8_9FIRM</name>
<comment type="caution">
    <text evidence="9">The sequence shown here is derived from an EMBL/GenBank/DDBJ whole genome shotgun (WGS) entry which is preliminary data.</text>
</comment>
<comment type="similarity">
    <text evidence="1">Belongs to the UPF0758 family.</text>
</comment>
<dbReference type="GO" id="GO:0006508">
    <property type="term" value="P:proteolysis"/>
    <property type="evidence" value="ECO:0007669"/>
    <property type="project" value="UniProtKB-KW"/>
</dbReference>
<evidence type="ECO:0000313" key="13">
    <source>
        <dbReference type="Proteomes" id="UP000283745"/>
    </source>
</evidence>
<dbReference type="InterPro" id="IPR025657">
    <property type="entry name" value="RadC_JAB"/>
</dbReference>
<keyword evidence="6" id="KW-0482">Metalloprotease</keyword>
<dbReference type="EMBL" id="QSJW01000005">
    <property type="protein sequence ID" value="RHE12425.1"/>
    <property type="molecule type" value="Genomic_DNA"/>
</dbReference>
<dbReference type="Proteomes" id="UP000284644">
    <property type="component" value="Unassembled WGS sequence"/>
</dbReference>